<keyword evidence="1" id="KW-0249">Electron transport</keyword>
<dbReference type="Proteomes" id="UP000053831">
    <property type="component" value="Unassembled WGS sequence"/>
</dbReference>
<dbReference type="InterPro" id="IPR008554">
    <property type="entry name" value="Glutaredoxin-like"/>
</dbReference>
<organism evidence="2 3">
    <name type="scientific">Escovopsis weberi</name>
    <dbReference type="NCBI Taxonomy" id="150374"/>
    <lineage>
        <taxon>Eukaryota</taxon>
        <taxon>Fungi</taxon>
        <taxon>Dikarya</taxon>
        <taxon>Ascomycota</taxon>
        <taxon>Pezizomycotina</taxon>
        <taxon>Sordariomycetes</taxon>
        <taxon>Hypocreomycetidae</taxon>
        <taxon>Hypocreales</taxon>
        <taxon>Hypocreaceae</taxon>
        <taxon>Escovopsis</taxon>
    </lineage>
</organism>
<keyword evidence="1" id="KW-0813">Transport</keyword>
<dbReference type="InterPro" id="IPR036249">
    <property type="entry name" value="Thioredoxin-like_sf"/>
</dbReference>
<comment type="similarity">
    <text evidence="1">Belongs to the glutaredoxin family.</text>
</comment>
<proteinExistence type="inferred from homology"/>
<dbReference type="Pfam" id="PF05768">
    <property type="entry name" value="Glrx-like"/>
    <property type="match status" value="1"/>
</dbReference>
<dbReference type="InterPro" id="IPR052565">
    <property type="entry name" value="Glutaredoxin-like_YDR286C"/>
</dbReference>
<name>A0A0M8MVD9_ESCWE</name>
<evidence type="ECO:0000313" key="3">
    <source>
        <dbReference type="Proteomes" id="UP000053831"/>
    </source>
</evidence>
<sequence>MSKVAPIIRSRITLFSRDNCGLCTKAKDVLSQVWDKRPYLYKEVNLAEPKAKNWRNLYDFDIPVIHINRLDAGEEEYGRVSKALKLMHRFTPEEVLAKMDQVEAD</sequence>
<dbReference type="SUPFAM" id="SSF52833">
    <property type="entry name" value="Thioredoxin-like"/>
    <property type="match status" value="1"/>
</dbReference>
<dbReference type="OrthoDB" id="429967at2759"/>
<accession>A0A0M8MVD9</accession>
<protein>
    <recommendedName>
        <fullName evidence="1">Glutaredoxin-like protein</fullName>
    </recommendedName>
</protein>
<dbReference type="PANTHER" id="PTHR33558">
    <property type="entry name" value="GLUTAREDOXIN-LIKE PROTEIN C5ORF63 HOMOLOG"/>
    <property type="match status" value="1"/>
</dbReference>
<reference evidence="2 3" key="1">
    <citation type="submission" date="2015-07" db="EMBL/GenBank/DDBJ databases">
        <title>The genome of the fungus Escovopsis weberi, a specialized disease agent of ant agriculture.</title>
        <authorList>
            <person name="de Man T.J."/>
            <person name="Stajich J.E."/>
            <person name="Kubicek C.P."/>
            <person name="Chenthamara K."/>
            <person name="Atanasova L."/>
            <person name="Druzhinina I.S."/>
            <person name="Birnbaum S."/>
            <person name="Barribeau S.M."/>
            <person name="Teiling C."/>
            <person name="Suen G."/>
            <person name="Currie C."/>
            <person name="Gerardo N.M."/>
        </authorList>
    </citation>
    <scope>NUCLEOTIDE SEQUENCE [LARGE SCALE GENOMIC DNA]</scope>
</reference>
<keyword evidence="3" id="KW-1185">Reference proteome</keyword>
<evidence type="ECO:0000256" key="1">
    <source>
        <dbReference type="RuleBase" id="RU363082"/>
    </source>
</evidence>
<dbReference type="Gene3D" id="3.40.30.10">
    <property type="entry name" value="Glutaredoxin"/>
    <property type="match status" value="1"/>
</dbReference>
<gene>
    <name evidence="2" type="ORF">ESCO_006123</name>
</gene>
<evidence type="ECO:0000313" key="2">
    <source>
        <dbReference type="EMBL" id="KOS20166.1"/>
    </source>
</evidence>
<dbReference type="AlphaFoldDB" id="A0A0M8MVD9"/>
<comment type="caution">
    <text evidence="2">The sequence shown here is derived from an EMBL/GenBank/DDBJ whole genome shotgun (WGS) entry which is preliminary data.</text>
</comment>
<dbReference type="PANTHER" id="PTHR33558:SF1">
    <property type="entry name" value="GLUTAREDOXIN-LIKE PROTEIN C5ORF63 HOMOLOG"/>
    <property type="match status" value="1"/>
</dbReference>
<dbReference type="EMBL" id="LGSR01000018">
    <property type="protein sequence ID" value="KOS20166.1"/>
    <property type="molecule type" value="Genomic_DNA"/>
</dbReference>